<protein>
    <submittedName>
        <fullName evidence="2">Uncharacterized protein</fullName>
    </submittedName>
</protein>
<evidence type="ECO:0000256" key="1">
    <source>
        <dbReference type="SAM" id="MobiDB-lite"/>
    </source>
</evidence>
<dbReference type="EMBL" id="BAABJX010000052">
    <property type="protein sequence ID" value="GAA4845917.1"/>
    <property type="molecule type" value="Genomic_DNA"/>
</dbReference>
<name>A0ABP9DHG3_9BACT</name>
<evidence type="ECO:0000313" key="2">
    <source>
        <dbReference type="EMBL" id="GAA4845917.1"/>
    </source>
</evidence>
<dbReference type="Proteomes" id="UP001500298">
    <property type="component" value="Unassembled WGS sequence"/>
</dbReference>
<accession>A0ABP9DHG3</accession>
<gene>
    <name evidence="2" type="ORF">GCM10023331_33370</name>
</gene>
<keyword evidence="3" id="KW-1185">Reference proteome</keyword>
<comment type="caution">
    <text evidence="2">The sequence shown here is derived from an EMBL/GenBank/DDBJ whole genome shotgun (WGS) entry which is preliminary data.</text>
</comment>
<organism evidence="2 3">
    <name type="scientific">Algivirga pacifica</name>
    <dbReference type="NCBI Taxonomy" id="1162670"/>
    <lineage>
        <taxon>Bacteria</taxon>
        <taxon>Pseudomonadati</taxon>
        <taxon>Bacteroidota</taxon>
        <taxon>Cytophagia</taxon>
        <taxon>Cytophagales</taxon>
        <taxon>Flammeovirgaceae</taxon>
        <taxon>Algivirga</taxon>
    </lineage>
</organism>
<feature type="compositionally biased region" description="Gly residues" evidence="1">
    <location>
        <begin position="21"/>
        <end position="31"/>
    </location>
</feature>
<feature type="region of interest" description="Disordered" evidence="1">
    <location>
        <begin position="1"/>
        <end position="35"/>
    </location>
</feature>
<reference evidence="3" key="1">
    <citation type="journal article" date="2019" name="Int. J. Syst. Evol. Microbiol.">
        <title>The Global Catalogue of Microorganisms (GCM) 10K type strain sequencing project: providing services to taxonomists for standard genome sequencing and annotation.</title>
        <authorList>
            <consortium name="The Broad Institute Genomics Platform"/>
            <consortium name="The Broad Institute Genome Sequencing Center for Infectious Disease"/>
            <person name="Wu L."/>
            <person name="Ma J."/>
        </authorList>
    </citation>
    <scope>NUCLEOTIDE SEQUENCE [LARGE SCALE GENOMIC DNA]</scope>
    <source>
        <strain evidence="3">JCM 18326</strain>
    </source>
</reference>
<proteinExistence type="predicted"/>
<sequence>MSCDDDDGVGASVSINETGSDFGGDVTGNGGSTQQVYTWNNPEFTVDWNMDITATPGSSFNLRIDDTDDRNVLDQTLRVGLGDDSRSGVSLPGARGQWTITVTLTDFNGDGSFSISPGD</sequence>
<evidence type="ECO:0000313" key="3">
    <source>
        <dbReference type="Proteomes" id="UP001500298"/>
    </source>
</evidence>